<dbReference type="AlphaFoldDB" id="A0A1G9SM31"/>
<evidence type="ECO:0000256" key="1">
    <source>
        <dbReference type="SAM" id="SignalP"/>
    </source>
</evidence>
<evidence type="ECO:0000313" key="2">
    <source>
        <dbReference type="EMBL" id="SDM36489.1"/>
    </source>
</evidence>
<protein>
    <recommendedName>
        <fullName evidence="4">Small secreted domain</fullName>
    </recommendedName>
</protein>
<keyword evidence="1" id="KW-0732">Signal</keyword>
<name>A0A1G9SM31_ALLAB</name>
<evidence type="ECO:0008006" key="4">
    <source>
        <dbReference type="Google" id="ProtNLM"/>
    </source>
</evidence>
<gene>
    <name evidence="2" type="ORF">SAMN04489726_1262</name>
</gene>
<dbReference type="EMBL" id="LT629701">
    <property type="protein sequence ID" value="SDM36489.1"/>
    <property type="molecule type" value="Genomic_DNA"/>
</dbReference>
<evidence type="ECO:0000313" key="3">
    <source>
        <dbReference type="Proteomes" id="UP000183376"/>
    </source>
</evidence>
<organism evidence="2 3">
    <name type="scientific">Allokutzneria albata</name>
    <name type="common">Kibdelosporangium albatum</name>
    <dbReference type="NCBI Taxonomy" id="211114"/>
    <lineage>
        <taxon>Bacteria</taxon>
        <taxon>Bacillati</taxon>
        <taxon>Actinomycetota</taxon>
        <taxon>Actinomycetes</taxon>
        <taxon>Pseudonocardiales</taxon>
        <taxon>Pseudonocardiaceae</taxon>
        <taxon>Allokutzneria</taxon>
    </lineage>
</organism>
<dbReference type="Proteomes" id="UP000183376">
    <property type="component" value="Chromosome I"/>
</dbReference>
<accession>A0A1G9SM31</accession>
<proteinExistence type="predicted"/>
<reference evidence="2 3" key="1">
    <citation type="submission" date="2016-10" db="EMBL/GenBank/DDBJ databases">
        <authorList>
            <person name="de Groot N.N."/>
        </authorList>
    </citation>
    <scope>NUCLEOTIDE SEQUENCE [LARGE SCALE GENOMIC DNA]</scope>
    <source>
        <strain evidence="2 3">DSM 44149</strain>
    </source>
</reference>
<feature type="chain" id="PRO_5009245545" description="Small secreted domain" evidence="1">
    <location>
        <begin position="27"/>
        <end position="94"/>
    </location>
</feature>
<feature type="signal peptide" evidence="1">
    <location>
        <begin position="1"/>
        <end position="26"/>
    </location>
</feature>
<sequence length="94" mass="9262">MSTKKRAAAVLAAAAGVMAVGSPASAIGVNVNDQPTGVTMLNNVSVLPVQTCGGALDVLGLPLPLTGRPAAGECTNAPVHDEDQVIITGSEVGR</sequence>
<keyword evidence="3" id="KW-1185">Reference proteome</keyword>